<dbReference type="AlphaFoldDB" id="A0A1I5AEG7"/>
<dbReference type="GO" id="GO:0005975">
    <property type="term" value="P:carbohydrate metabolic process"/>
    <property type="evidence" value="ECO:0007669"/>
    <property type="project" value="InterPro"/>
</dbReference>
<dbReference type="OrthoDB" id="9757939at2"/>
<accession>A0A1I5AEG7</accession>
<organism evidence="1 2">
    <name type="scientific">Mycetocola miduiensis</name>
    <dbReference type="NCBI Taxonomy" id="995034"/>
    <lineage>
        <taxon>Bacteria</taxon>
        <taxon>Bacillati</taxon>
        <taxon>Actinomycetota</taxon>
        <taxon>Actinomycetes</taxon>
        <taxon>Micrococcales</taxon>
        <taxon>Microbacteriaceae</taxon>
        <taxon>Mycetocola</taxon>
    </lineage>
</organism>
<proteinExistence type="predicted"/>
<keyword evidence="2" id="KW-1185">Reference proteome</keyword>
<dbReference type="STRING" id="995034.SAMN05216219_1393"/>
<dbReference type="SUPFAM" id="SSF48208">
    <property type="entry name" value="Six-hairpin glycosidases"/>
    <property type="match status" value="1"/>
</dbReference>
<reference evidence="2" key="1">
    <citation type="submission" date="2016-10" db="EMBL/GenBank/DDBJ databases">
        <authorList>
            <person name="Varghese N."/>
            <person name="Submissions S."/>
        </authorList>
    </citation>
    <scope>NUCLEOTIDE SEQUENCE [LARGE SCALE GENOMIC DNA]</scope>
    <source>
        <strain evidence="2">CGMCC 1.11101</strain>
    </source>
</reference>
<dbReference type="RefSeq" id="WP_143095018.1">
    <property type="nucleotide sequence ID" value="NZ_FOVM01000003.1"/>
</dbReference>
<dbReference type="Proteomes" id="UP000198867">
    <property type="component" value="Unassembled WGS sequence"/>
</dbReference>
<evidence type="ECO:0000313" key="1">
    <source>
        <dbReference type="EMBL" id="SFN60827.1"/>
    </source>
</evidence>
<gene>
    <name evidence="1" type="ORF">SAMN05216219_1393</name>
</gene>
<dbReference type="EMBL" id="FOVM01000003">
    <property type="protein sequence ID" value="SFN60827.1"/>
    <property type="molecule type" value="Genomic_DNA"/>
</dbReference>
<dbReference type="InterPro" id="IPR008928">
    <property type="entry name" value="6-hairpin_glycosidase_sf"/>
</dbReference>
<protein>
    <submittedName>
        <fullName evidence="1">Uncharacterized protein</fullName>
    </submittedName>
</protein>
<evidence type="ECO:0000313" key="2">
    <source>
        <dbReference type="Proteomes" id="UP000198867"/>
    </source>
</evidence>
<dbReference type="Gene3D" id="1.50.10.20">
    <property type="match status" value="1"/>
</dbReference>
<name>A0A1I5AEG7_9MICO</name>
<sequence length="774" mass="85748">MAQPVSLNIDSVASRPVVVVRRGDDVVELTTPVIVTVLDHEPARSGYDTVDDDNGSVRGQAHVELVDGTVVSVTDLLSVADDNAVRLDRRVTVVALGSGSGLQVRLEGVSRTTGTTESEWQYYLPCTLYNRNDGDGDGVEDYLGSYTQDLRDDKNGALAALARSPKTGTAFSIARTTVPTFDTAISADDLRARSFVQSTDIGSLGLAPGSDGSVTLRASYPFAEERSFSLDTAGTGWEAYAPLTADLEMNLSYEFRIEVGTPDLTEAIWALFEHQRQQLGTQRPSPDVSLDESVEYRQLLTQLNYRKWSKDENEKEPAGYLVHFSPRSGEVRGSLIEFGFSGDQTLVAWAQLAYGYRTNVRLYQDRARSVIDFFVRHCQLENGFSQGIYDPIHDRFTYWFTGILMPFQYAEDEEDVRRFVGRQMAEALMPIARELREVEGNYMRTMCESFYPILLAYELDAANGRTNDEWLTTGRRFGEFLLDAQAEDGSWFRAYEPSGDGLTSPGAWFGKSYVEQKSGTIFPVPVLTMLHRLTGDERYLTAAEKAADFIIQNYVEPTVYMGGLNDTTHIKSVKTDAVGVMFLMRSLLKAYEATSRRPYLDAAVKSAKILSSWVYLWDVPMPEGTLLAEAGFKSTGWAGCDVIASGSYLDDEFLEFTADLVRIAELAGEPALFDIAELVEYGMQYGVSTPTNDHGYVAPGIQCEGILTSYWVSAPDTTEFSGAVNKVKGDDNDTCNALTNAQAAYGIYSLVDAYGTSDFSELRNQIFQHERVNK</sequence>